<feature type="transmembrane region" description="Helical" evidence="2">
    <location>
        <begin position="248"/>
        <end position="268"/>
    </location>
</feature>
<dbReference type="AlphaFoldDB" id="A0A543HJK1"/>
<dbReference type="PANTHER" id="PTHR40761">
    <property type="entry name" value="CONSERVED INTEGRAL MEMBRANE ALANINE VALINE AND LEUCINE RICH PROTEIN-RELATED"/>
    <property type="match status" value="1"/>
</dbReference>
<keyword evidence="2" id="KW-0812">Transmembrane</keyword>
<reference evidence="3 4" key="1">
    <citation type="submission" date="2019-06" db="EMBL/GenBank/DDBJ databases">
        <title>Genome sequencing of plant associated microbes to promote plant fitness in Sorghum bicolor and Oryza sativa.</title>
        <authorList>
            <person name="Coleman-Derr D."/>
        </authorList>
    </citation>
    <scope>NUCLEOTIDE SEQUENCE [LARGE SCALE GENOMIC DNA]</scope>
    <source>
        <strain evidence="3 4">KV-663</strain>
    </source>
</reference>
<feature type="transmembrane region" description="Helical" evidence="2">
    <location>
        <begin position="158"/>
        <end position="180"/>
    </location>
</feature>
<feature type="transmembrane region" description="Helical" evidence="2">
    <location>
        <begin position="6"/>
        <end position="26"/>
    </location>
</feature>
<dbReference type="Proteomes" id="UP000316747">
    <property type="component" value="Unassembled WGS sequence"/>
</dbReference>
<proteinExistence type="predicted"/>
<evidence type="ECO:0000313" key="3">
    <source>
        <dbReference type="EMBL" id="TQM58531.1"/>
    </source>
</evidence>
<evidence type="ECO:0000313" key="4">
    <source>
        <dbReference type="Proteomes" id="UP000316747"/>
    </source>
</evidence>
<keyword evidence="2" id="KW-1133">Transmembrane helix</keyword>
<keyword evidence="2" id="KW-0472">Membrane</keyword>
<accession>A0A543HJK1</accession>
<gene>
    <name evidence="3" type="ORF">FBY41_3899</name>
</gene>
<feature type="transmembrane region" description="Helical" evidence="2">
    <location>
        <begin position="221"/>
        <end position="242"/>
    </location>
</feature>
<comment type="caution">
    <text evidence="3">The sequence shown here is derived from an EMBL/GenBank/DDBJ whole genome shotgun (WGS) entry which is preliminary data.</text>
</comment>
<sequence>MSLGLLGAFAAALAYGAATILQAIGVRRLAALPSGTPWRQRVATGWLYPAGLALDAAGFLASVVALRTLPLFLVESAVASSVAVTAVLSVVVLHVRLLTREVVALGAVAVGLVALAAAAEEGAARSRGDATGWWLLGSAVVVGIVMAVGLADRHRGRSAVVLSIGAGLGFGGVGVAARVIEVPTPWWHVAGAPTAWALVAHAVLAAVCYAVALVRGRVTTVAALTFAAETTIPAAIGLVWLGDGVRPGWAGVAVAGFALTLAGCIVLAGRAEAPSEHEGVALAPEAETLVVGVDHVRGREDPAEAAPPEGAVGTEDELPR</sequence>
<evidence type="ECO:0000256" key="2">
    <source>
        <dbReference type="SAM" id="Phobius"/>
    </source>
</evidence>
<organism evidence="3 4">
    <name type="scientific">Humibacillus xanthopallidus</name>
    <dbReference type="NCBI Taxonomy" id="412689"/>
    <lineage>
        <taxon>Bacteria</taxon>
        <taxon>Bacillati</taxon>
        <taxon>Actinomycetota</taxon>
        <taxon>Actinomycetes</taxon>
        <taxon>Micrococcales</taxon>
        <taxon>Intrasporangiaceae</taxon>
        <taxon>Humibacillus</taxon>
    </lineage>
</organism>
<evidence type="ECO:0000256" key="1">
    <source>
        <dbReference type="SAM" id="MobiDB-lite"/>
    </source>
</evidence>
<dbReference type="PANTHER" id="PTHR40761:SF1">
    <property type="entry name" value="CONSERVED INTEGRAL MEMBRANE ALANINE VALINE AND LEUCINE RICH PROTEIN-RELATED"/>
    <property type="match status" value="1"/>
</dbReference>
<protein>
    <submittedName>
        <fullName evidence="3">Uncharacterized protein</fullName>
    </submittedName>
</protein>
<name>A0A543HJK1_9MICO</name>
<feature type="transmembrane region" description="Helical" evidence="2">
    <location>
        <begin position="131"/>
        <end position="151"/>
    </location>
</feature>
<feature type="transmembrane region" description="Helical" evidence="2">
    <location>
        <begin position="46"/>
        <end position="66"/>
    </location>
</feature>
<feature type="transmembrane region" description="Helical" evidence="2">
    <location>
        <begin position="186"/>
        <end position="214"/>
    </location>
</feature>
<dbReference type="EMBL" id="VFPM01000003">
    <property type="protein sequence ID" value="TQM58531.1"/>
    <property type="molecule type" value="Genomic_DNA"/>
</dbReference>
<feature type="region of interest" description="Disordered" evidence="1">
    <location>
        <begin position="297"/>
        <end position="320"/>
    </location>
</feature>
<feature type="transmembrane region" description="Helical" evidence="2">
    <location>
        <begin position="72"/>
        <end position="95"/>
    </location>
</feature>
<keyword evidence="4" id="KW-1185">Reference proteome</keyword>
<feature type="transmembrane region" description="Helical" evidence="2">
    <location>
        <begin position="102"/>
        <end position="119"/>
    </location>
</feature>